<gene>
    <name evidence="2" type="ORF">PFISCL1PPCAC_13094</name>
</gene>
<feature type="transmembrane region" description="Helical" evidence="1">
    <location>
        <begin position="7"/>
        <end position="32"/>
    </location>
</feature>
<feature type="transmembrane region" description="Helical" evidence="1">
    <location>
        <begin position="44"/>
        <end position="65"/>
    </location>
</feature>
<accession>A0AAV5VSW4</accession>
<reference evidence="2" key="1">
    <citation type="submission" date="2023-10" db="EMBL/GenBank/DDBJ databases">
        <title>Genome assembly of Pristionchus species.</title>
        <authorList>
            <person name="Yoshida K."/>
            <person name="Sommer R.J."/>
        </authorList>
    </citation>
    <scope>NUCLEOTIDE SEQUENCE</scope>
    <source>
        <strain evidence="2">RS5133</strain>
    </source>
</reference>
<dbReference type="PANTHER" id="PTHR34851:SF5">
    <property type="entry name" value="MARVEL DOMAIN-CONTAINING PROTEIN"/>
    <property type="match status" value="1"/>
</dbReference>
<keyword evidence="1" id="KW-1133">Transmembrane helix</keyword>
<proteinExistence type="predicted"/>
<dbReference type="Proteomes" id="UP001432322">
    <property type="component" value="Unassembled WGS sequence"/>
</dbReference>
<dbReference type="PANTHER" id="PTHR34851">
    <property type="entry name" value="PROTEIN CBG05235-RELATED"/>
    <property type="match status" value="1"/>
</dbReference>
<dbReference type="EMBL" id="BTSY01000004">
    <property type="protein sequence ID" value="GMT21797.1"/>
    <property type="molecule type" value="Genomic_DNA"/>
</dbReference>
<keyword evidence="3" id="KW-1185">Reference proteome</keyword>
<sequence>MVFTHRICCCSATAASKMMAFIAVLMCGWVAINAWFTDQTIFLTIWQNILLVVEILAGIMVFMACSRGRPTWMLPIIAIQANRLLYQFSLTFLKIA</sequence>
<evidence type="ECO:0000256" key="1">
    <source>
        <dbReference type="SAM" id="Phobius"/>
    </source>
</evidence>
<name>A0AAV5VSW4_9BILA</name>
<protein>
    <submittedName>
        <fullName evidence="2">Uncharacterized protein</fullName>
    </submittedName>
</protein>
<evidence type="ECO:0000313" key="2">
    <source>
        <dbReference type="EMBL" id="GMT21797.1"/>
    </source>
</evidence>
<comment type="caution">
    <text evidence="2">The sequence shown here is derived from an EMBL/GenBank/DDBJ whole genome shotgun (WGS) entry which is preliminary data.</text>
</comment>
<keyword evidence="1" id="KW-0812">Transmembrane</keyword>
<keyword evidence="1" id="KW-0472">Membrane</keyword>
<evidence type="ECO:0000313" key="3">
    <source>
        <dbReference type="Proteomes" id="UP001432322"/>
    </source>
</evidence>
<dbReference type="AlphaFoldDB" id="A0AAV5VSW4"/>
<organism evidence="2 3">
    <name type="scientific">Pristionchus fissidentatus</name>
    <dbReference type="NCBI Taxonomy" id="1538716"/>
    <lineage>
        <taxon>Eukaryota</taxon>
        <taxon>Metazoa</taxon>
        <taxon>Ecdysozoa</taxon>
        <taxon>Nematoda</taxon>
        <taxon>Chromadorea</taxon>
        <taxon>Rhabditida</taxon>
        <taxon>Rhabditina</taxon>
        <taxon>Diplogasteromorpha</taxon>
        <taxon>Diplogasteroidea</taxon>
        <taxon>Neodiplogasteridae</taxon>
        <taxon>Pristionchus</taxon>
    </lineage>
</organism>